<dbReference type="InterPro" id="IPR036388">
    <property type="entry name" value="WH-like_DNA-bd_sf"/>
</dbReference>
<evidence type="ECO:0000259" key="1">
    <source>
        <dbReference type="Pfam" id="PF01637"/>
    </source>
</evidence>
<dbReference type="InterPro" id="IPR011579">
    <property type="entry name" value="ATPase_dom"/>
</dbReference>
<gene>
    <name evidence="3" type="ORF">DDW13_06080</name>
</gene>
<sequence>MLFDERPKDRKEDLFDREREVEEIINNIKRPLLLISGVRRIGKTSVLLVSLNEAKENYILIDCRKLKENYGRKELYSLFSEALSSKLSYLKDVLEKVKGISIAGNYVEIKWGGKNYISLSSLFDELNKKRLIIAIDEAQRLRGPLSKEIKDAIAHAYDYDRNLTFILTGSEVGLLHELIDVENENSPVYGRYYLEITLDRFNKERSREFLQRGFQEISIKVEDKIIEEIVNYFDGIPGWLTFAGNEYATKGKIEEVKKTAVKVAKGELENLIEEKTKKVSYITGKRYRNALKCIAKGENSWSKLLSCMEKEEGSTISTSVLDNIIQNLEKMSIIKDYEFLDPVYKEASKLL</sequence>
<accession>A0A2T9X420</accession>
<evidence type="ECO:0000259" key="2">
    <source>
        <dbReference type="Pfam" id="PF21100"/>
    </source>
</evidence>
<reference evidence="3 4" key="1">
    <citation type="journal article" date="2015" name="Appl. Environ. Microbiol.">
        <title>Nanoarchaeota, Their Sulfolobales Host, and Nanoarchaeota Virus Distribution across Yellowstone National Park Hot Springs.</title>
        <authorList>
            <person name="Munson-McGee J.H."/>
            <person name="Field E.K."/>
            <person name="Bateson M."/>
            <person name="Rooney C."/>
            <person name="Stepanauskas R."/>
            <person name="Young M.J."/>
        </authorList>
    </citation>
    <scope>NUCLEOTIDE SEQUENCE [LARGE SCALE GENOMIC DNA]</scope>
    <source>
        <strain evidence="3">SCGC AC-742_N10</strain>
    </source>
</reference>
<dbReference type="Gene3D" id="1.10.8.60">
    <property type="match status" value="1"/>
</dbReference>
<dbReference type="SUPFAM" id="SSF46785">
    <property type="entry name" value="Winged helix' DNA-binding domain"/>
    <property type="match status" value="1"/>
</dbReference>
<dbReference type="Gene3D" id="1.10.10.10">
    <property type="entry name" value="Winged helix-like DNA-binding domain superfamily/Winged helix DNA-binding domain"/>
    <property type="match status" value="1"/>
</dbReference>
<dbReference type="PANTHER" id="PTHR34301">
    <property type="entry name" value="DNA-BINDING PROTEIN-RELATED"/>
    <property type="match status" value="1"/>
</dbReference>
<evidence type="ECO:0000313" key="3">
    <source>
        <dbReference type="EMBL" id="PVU74819.1"/>
    </source>
</evidence>
<proteinExistence type="predicted"/>
<name>A0A2T9X420_9CREN</name>
<dbReference type="EMBL" id="QEFD01000179">
    <property type="protein sequence ID" value="PVU74819.1"/>
    <property type="molecule type" value="Genomic_DNA"/>
</dbReference>
<dbReference type="AlphaFoldDB" id="A0A2T9X420"/>
<dbReference type="SUPFAM" id="SSF52540">
    <property type="entry name" value="P-loop containing nucleoside triphosphate hydrolases"/>
    <property type="match status" value="1"/>
</dbReference>
<dbReference type="InterPro" id="IPR036390">
    <property type="entry name" value="WH_DNA-bd_sf"/>
</dbReference>
<feature type="domain" description="MCM C-terminal" evidence="2">
    <location>
        <begin position="285"/>
        <end position="338"/>
    </location>
</feature>
<dbReference type="Proteomes" id="UP000245638">
    <property type="component" value="Unassembled WGS sequence"/>
</dbReference>
<organism evidence="3 4">
    <name type="scientific">Acidianus hospitalis</name>
    <dbReference type="NCBI Taxonomy" id="563177"/>
    <lineage>
        <taxon>Archaea</taxon>
        <taxon>Thermoproteota</taxon>
        <taxon>Thermoprotei</taxon>
        <taxon>Sulfolobales</taxon>
        <taxon>Sulfolobaceae</taxon>
        <taxon>Acidianus</taxon>
    </lineage>
</organism>
<protein>
    <submittedName>
        <fullName evidence="3">ATPase</fullName>
    </submittedName>
</protein>
<dbReference type="Gene3D" id="3.40.50.300">
    <property type="entry name" value="P-loop containing nucleotide triphosphate hydrolases"/>
    <property type="match status" value="1"/>
</dbReference>
<feature type="domain" description="ATPase" evidence="1">
    <location>
        <begin position="15"/>
        <end position="240"/>
    </location>
</feature>
<dbReference type="Pfam" id="PF21100">
    <property type="entry name" value="WHD_MCM"/>
    <property type="match status" value="1"/>
</dbReference>
<dbReference type="PANTHER" id="PTHR34301:SF8">
    <property type="entry name" value="ATPASE DOMAIN-CONTAINING PROTEIN"/>
    <property type="match status" value="1"/>
</dbReference>
<evidence type="ECO:0000313" key="4">
    <source>
        <dbReference type="Proteomes" id="UP000245638"/>
    </source>
</evidence>
<dbReference type="InterPro" id="IPR027417">
    <property type="entry name" value="P-loop_NTPase"/>
</dbReference>
<dbReference type="InterPro" id="IPR048907">
    <property type="entry name" value="WHD_MCM_arc"/>
</dbReference>
<dbReference type="Pfam" id="PF01637">
    <property type="entry name" value="ATPase_2"/>
    <property type="match status" value="1"/>
</dbReference>
<dbReference type="GO" id="GO:0005524">
    <property type="term" value="F:ATP binding"/>
    <property type="evidence" value="ECO:0007669"/>
    <property type="project" value="InterPro"/>
</dbReference>
<comment type="caution">
    <text evidence="3">The sequence shown here is derived from an EMBL/GenBank/DDBJ whole genome shotgun (WGS) entry which is preliminary data.</text>
</comment>